<comment type="caution">
    <text evidence="1">The sequence shown here is derived from an EMBL/GenBank/DDBJ whole genome shotgun (WGS) entry which is preliminary data.</text>
</comment>
<name>A0A098QUT9_9SPIO</name>
<dbReference type="Pfam" id="PF13563">
    <property type="entry name" value="2_5_RNA_ligase2"/>
    <property type="match status" value="1"/>
</dbReference>
<organism evidence="1 2">
    <name type="scientific">Spirochaeta lutea</name>
    <dbReference type="NCBI Taxonomy" id="1480694"/>
    <lineage>
        <taxon>Bacteria</taxon>
        <taxon>Pseudomonadati</taxon>
        <taxon>Spirochaetota</taxon>
        <taxon>Spirochaetia</taxon>
        <taxon>Spirochaetales</taxon>
        <taxon>Spirochaetaceae</taxon>
        <taxon>Spirochaeta</taxon>
    </lineage>
</organism>
<dbReference type="RefSeq" id="WP_037548060.1">
    <property type="nucleotide sequence ID" value="NZ_JNUP01000065.1"/>
</dbReference>
<sequence length="196" mass="22127">MRCAAIIEPTFKAPDLAFIEGIREKYDGDRFGWIPPHITLVYPTAYLPPELFLLEISILSQGERQFPLEFSRVITTNCQNSPAWHVYLVPNTGYEACTRLHTRYYSDKLAGQWPEHISFEPHLCVARFQGDADDARHRAEVLAAQLHRDLPPMTARGETLRIVKVQDPDADDPLGEASVAPGRSHLVEIGRVVLDP</sequence>
<protein>
    <recommendedName>
        <fullName evidence="3">2'-5' RNA ligase</fullName>
    </recommendedName>
</protein>
<proteinExistence type="predicted"/>
<dbReference type="EMBL" id="JNUP01000065">
    <property type="protein sequence ID" value="KGE71620.1"/>
    <property type="molecule type" value="Genomic_DNA"/>
</dbReference>
<gene>
    <name evidence="1" type="ORF">DC28_10130</name>
</gene>
<evidence type="ECO:0000313" key="1">
    <source>
        <dbReference type="EMBL" id="KGE71620.1"/>
    </source>
</evidence>
<evidence type="ECO:0008006" key="3">
    <source>
        <dbReference type="Google" id="ProtNLM"/>
    </source>
</evidence>
<keyword evidence="2" id="KW-1185">Reference proteome</keyword>
<dbReference type="OrthoDB" id="7065106at2"/>
<evidence type="ECO:0000313" key="2">
    <source>
        <dbReference type="Proteomes" id="UP000029692"/>
    </source>
</evidence>
<dbReference type="Gene3D" id="3.90.1140.10">
    <property type="entry name" value="Cyclic phosphodiesterase"/>
    <property type="match status" value="1"/>
</dbReference>
<accession>A0A098QUT9</accession>
<dbReference type="STRING" id="1480694.DC28_10130"/>
<dbReference type="InterPro" id="IPR009097">
    <property type="entry name" value="Cyclic_Pdiesterase"/>
</dbReference>
<reference evidence="1 2" key="1">
    <citation type="submission" date="2014-05" db="EMBL/GenBank/DDBJ databases">
        <title>De novo Genome Sequence of Spirocheata sp.</title>
        <authorList>
            <person name="Shivani Y."/>
            <person name="Subhash Y."/>
            <person name="Tushar L."/>
            <person name="Sasikala C."/>
            <person name="Ramana C.V."/>
        </authorList>
    </citation>
    <scope>NUCLEOTIDE SEQUENCE [LARGE SCALE GENOMIC DNA]</scope>
    <source>
        <strain evidence="1 2">JC230</strain>
    </source>
</reference>
<dbReference type="AlphaFoldDB" id="A0A098QUT9"/>
<dbReference type="Proteomes" id="UP000029692">
    <property type="component" value="Unassembled WGS sequence"/>
</dbReference>
<dbReference type="SUPFAM" id="SSF55144">
    <property type="entry name" value="LigT-like"/>
    <property type="match status" value="1"/>
</dbReference>